<comment type="caution">
    <text evidence="1">The sequence shown here is derived from an EMBL/GenBank/DDBJ whole genome shotgun (WGS) entry which is preliminary data.</text>
</comment>
<protein>
    <submittedName>
        <fullName evidence="1">Uncharacterized protein</fullName>
    </submittedName>
</protein>
<keyword evidence="2" id="KW-1185">Reference proteome</keyword>
<name>A0ABV7ILX7_9SPHN</name>
<evidence type="ECO:0000313" key="2">
    <source>
        <dbReference type="Proteomes" id="UP001595604"/>
    </source>
</evidence>
<reference evidence="2" key="1">
    <citation type="journal article" date="2019" name="Int. J. Syst. Evol. Microbiol.">
        <title>The Global Catalogue of Microorganisms (GCM) 10K type strain sequencing project: providing services to taxonomists for standard genome sequencing and annotation.</title>
        <authorList>
            <consortium name="The Broad Institute Genomics Platform"/>
            <consortium name="The Broad Institute Genome Sequencing Center for Infectious Disease"/>
            <person name="Wu L."/>
            <person name="Ma J."/>
        </authorList>
    </citation>
    <scope>NUCLEOTIDE SEQUENCE [LARGE SCALE GENOMIC DNA]</scope>
    <source>
        <strain evidence="2">KCTC 42984</strain>
    </source>
</reference>
<proteinExistence type="predicted"/>
<dbReference type="Proteomes" id="UP001595604">
    <property type="component" value="Unassembled WGS sequence"/>
</dbReference>
<accession>A0ABV7ILX7</accession>
<dbReference type="RefSeq" id="WP_379509058.1">
    <property type="nucleotide sequence ID" value="NZ_JBHRTQ010000005.1"/>
</dbReference>
<organism evidence="1 2">
    <name type="scientific">Novosphingobium bradum</name>
    <dbReference type="NCBI Taxonomy" id="1737444"/>
    <lineage>
        <taxon>Bacteria</taxon>
        <taxon>Pseudomonadati</taxon>
        <taxon>Pseudomonadota</taxon>
        <taxon>Alphaproteobacteria</taxon>
        <taxon>Sphingomonadales</taxon>
        <taxon>Sphingomonadaceae</taxon>
        <taxon>Novosphingobium</taxon>
    </lineage>
</organism>
<evidence type="ECO:0000313" key="1">
    <source>
        <dbReference type="EMBL" id="MFC3173673.1"/>
    </source>
</evidence>
<sequence>MGWLFAVGLAALALGGLWQGGRVNRLALELAGAALLAALAGYAWQGSPGQPGQPVAAPAPRG</sequence>
<dbReference type="EMBL" id="JBHRTQ010000005">
    <property type="protein sequence ID" value="MFC3173673.1"/>
    <property type="molecule type" value="Genomic_DNA"/>
</dbReference>
<gene>
    <name evidence="1" type="ORF">ACFOD9_05355</name>
</gene>